<protein>
    <submittedName>
        <fullName evidence="2">Gamma-glutamyltransferase</fullName>
    </submittedName>
</protein>
<dbReference type="InterPro" id="IPR043138">
    <property type="entry name" value="GGT_lsub"/>
</dbReference>
<reference evidence="2 3" key="1">
    <citation type="submission" date="2017-08" db="EMBL/GenBank/DDBJ databases">
        <title>The complete genome sequence of Nocardiopsis gilva YIM 90087.</title>
        <authorList>
            <person name="Yin M."/>
            <person name="Tang S."/>
        </authorList>
    </citation>
    <scope>NUCLEOTIDE SEQUENCE [LARGE SCALE GENOMIC DNA]</scope>
    <source>
        <strain evidence="2 3">YIM 90087</strain>
    </source>
</reference>
<feature type="region of interest" description="Disordered" evidence="1">
    <location>
        <begin position="357"/>
        <end position="434"/>
    </location>
</feature>
<dbReference type="OrthoDB" id="9781342at2"/>
<dbReference type="RefSeq" id="WP_094932642.1">
    <property type="nucleotide sequence ID" value="NZ_CP022753.1"/>
</dbReference>
<accession>A0A223SA68</accession>
<keyword evidence="3" id="KW-1185">Reference proteome</keyword>
<evidence type="ECO:0000256" key="1">
    <source>
        <dbReference type="SAM" id="MobiDB-lite"/>
    </source>
</evidence>
<organism evidence="2 3">
    <name type="scientific">Nocardiopsis gilva YIM 90087</name>
    <dbReference type="NCBI Taxonomy" id="1235441"/>
    <lineage>
        <taxon>Bacteria</taxon>
        <taxon>Bacillati</taxon>
        <taxon>Actinomycetota</taxon>
        <taxon>Actinomycetes</taxon>
        <taxon>Streptosporangiales</taxon>
        <taxon>Nocardiopsidaceae</taxon>
        <taxon>Nocardiopsis</taxon>
    </lineage>
</organism>
<dbReference type="PANTHER" id="PTHR43881:SF1">
    <property type="entry name" value="GAMMA-GLUTAMYLTRANSPEPTIDASE (AFU_ORTHOLOGUE AFUA_4G13580)"/>
    <property type="match status" value="1"/>
</dbReference>
<dbReference type="PRINTS" id="PR01210">
    <property type="entry name" value="GGTRANSPTASE"/>
</dbReference>
<dbReference type="InterPro" id="IPR029055">
    <property type="entry name" value="Ntn_hydrolases_N"/>
</dbReference>
<dbReference type="SUPFAM" id="SSF56235">
    <property type="entry name" value="N-terminal nucleophile aminohydrolases (Ntn hydrolases)"/>
    <property type="match status" value="1"/>
</dbReference>
<dbReference type="PANTHER" id="PTHR43881">
    <property type="entry name" value="GAMMA-GLUTAMYLTRANSPEPTIDASE (AFU_ORTHOLOGUE AFUA_4G13580)"/>
    <property type="match status" value="1"/>
</dbReference>
<feature type="compositionally biased region" description="Low complexity" evidence="1">
    <location>
        <begin position="372"/>
        <end position="382"/>
    </location>
</feature>
<sequence length="626" mass="66506">MPDFTTRPELRGDFGMVSSTHWLASATGMSVLERGGNAFDAAVAAGFTLQVVEPHLNGPGGEVPVLFHPVGGAPTVLCGQGPAPAAATLAAFDGLDRIPGSGVLPACVPGAFDAWMLLLRDHGTLAPRDVLSYAIGYARRGYPVLPRIAAKIAEVREVFARWWPGSAALYLRDGRAPRPGSFLANPVLAATYQRVVEESERAARTREGRIDTARRIWREGFVAEEIVSALAEPVPDQTGTRHRALLDGDDLAAWRATYEDPVSTDYADHTVYKTGPWGQGPVFLQQLRLAEALGTGAMDVLTAEFAHAVTEAGKLAFADREAWYADPAHADVPLDDLLGTAYAERRAALVGAEASLELRPGSPGGRTPFIPAPRRAAPDAPDGPGGEPTTGRTGEPLERTVNGRATTNGHASATGLDDLERRPGPRPSADQRGDTCHLDVVDRHGNMVAATPSGGWLAGSPVIARLGFPLGTRGQMFWLDPRSPGVVAPRKRPRTTLSPTLVTRGGDPVLAFGTPGGDQQDQWSFTFFLRLLHGGMNLQEAIDAPMFHGNSFPSSFHPREMAPGELVVESRAGERVIDALRARDHRVVVSSPWSLGRLAAVGRDPATGVLCAAANPRGNQGYAAGR</sequence>
<dbReference type="GO" id="GO:0016740">
    <property type="term" value="F:transferase activity"/>
    <property type="evidence" value="ECO:0007669"/>
    <property type="project" value="UniProtKB-KW"/>
</dbReference>
<dbReference type="EMBL" id="CP022753">
    <property type="protein sequence ID" value="ASU85002.1"/>
    <property type="molecule type" value="Genomic_DNA"/>
</dbReference>
<dbReference type="AlphaFoldDB" id="A0A223SA68"/>
<dbReference type="Pfam" id="PF01019">
    <property type="entry name" value="G_glu_transpept"/>
    <property type="match status" value="1"/>
</dbReference>
<dbReference type="Gene3D" id="1.10.246.130">
    <property type="match status" value="1"/>
</dbReference>
<gene>
    <name evidence="2" type="ORF">CDO52_21355</name>
</gene>
<dbReference type="Gene3D" id="3.60.20.40">
    <property type="match status" value="1"/>
</dbReference>
<feature type="compositionally biased region" description="Basic and acidic residues" evidence="1">
    <location>
        <begin position="418"/>
        <end position="434"/>
    </location>
</feature>
<evidence type="ECO:0000313" key="2">
    <source>
        <dbReference type="EMBL" id="ASU85002.1"/>
    </source>
</evidence>
<dbReference type="Proteomes" id="UP000215005">
    <property type="component" value="Chromosome"/>
</dbReference>
<dbReference type="InterPro" id="IPR052896">
    <property type="entry name" value="GGT-like_enzyme"/>
</dbReference>
<proteinExistence type="predicted"/>
<dbReference type="KEGG" id="ngv:CDO52_21355"/>
<name>A0A223SA68_9ACTN</name>
<keyword evidence="2" id="KW-0808">Transferase</keyword>
<dbReference type="InterPro" id="IPR043137">
    <property type="entry name" value="GGT_ssub_C"/>
</dbReference>
<evidence type="ECO:0000313" key="3">
    <source>
        <dbReference type="Proteomes" id="UP000215005"/>
    </source>
</evidence>